<dbReference type="Gene3D" id="3.30.1360.120">
    <property type="entry name" value="Probable tRNA modification gtpase trme, domain 1"/>
    <property type="match status" value="1"/>
</dbReference>
<evidence type="ECO:0000313" key="2">
    <source>
        <dbReference type="Proteomes" id="UP000005954"/>
    </source>
</evidence>
<dbReference type="eggNOG" id="COG4583">
    <property type="taxonomic scope" value="Bacteria"/>
</dbReference>
<evidence type="ECO:0000313" key="1">
    <source>
        <dbReference type="EMBL" id="EAP75378.1"/>
    </source>
</evidence>
<name>A3SQG9_ROSNI</name>
<dbReference type="AlphaFoldDB" id="A3SQG9"/>
<dbReference type="RefSeq" id="WP_009813941.1">
    <property type="nucleotide sequence ID" value="NZ_CH724156.1"/>
</dbReference>
<comment type="caution">
    <text evidence="1">The sequence shown here is derived from an EMBL/GenBank/DDBJ whole genome shotgun (WGS) entry which is preliminary data.</text>
</comment>
<gene>
    <name evidence="1" type="ORF">ISM_09656</name>
</gene>
<protein>
    <submittedName>
        <fullName evidence="1">Sarcosine oxidase, gamma subunit family protein</fullName>
    </submittedName>
</protein>
<sequence length="189" mass="19755">MADYSLISTPPLAGTDLRFGTCRITAPADLALVSLALPLGGEDAAQKAIAKAFGTALPDIGQSAAASDGSTTLLRLGIDQGFVMFTHATPDAERVVAAKLGGAAYTTDQTDVWCALDVTGPDCRRALERICPIDLHPDAFTIGSLARTTMEHLGVIVIRTDTDSFRLLSASSSAQSFLHAVETSFANVM</sequence>
<dbReference type="InterPro" id="IPR027266">
    <property type="entry name" value="TrmE/GcvT-like"/>
</dbReference>
<dbReference type="Gene3D" id="3.30.70.1520">
    <property type="entry name" value="Heterotetrameric sarcosine oxidase"/>
    <property type="match status" value="1"/>
</dbReference>
<proteinExistence type="predicted"/>
<dbReference type="EMBL" id="AALY01000003">
    <property type="protein sequence ID" value="EAP75378.1"/>
    <property type="molecule type" value="Genomic_DNA"/>
</dbReference>
<dbReference type="STRING" id="89187.ISM_09656"/>
<dbReference type="HOGENOM" id="CLU_114076_3_0_5"/>
<accession>A3SQG9</accession>
<reference evidence="1 2" key="1">
    <citation type="submission" date="2005-12" db="EMBL/GenBank/DDBJ databases">
        <authorList>
            <person name="Moran M.A."/>
            <person name="Ferriera S."/>
            <person name="Johnson J."/>
            <person name="Kravitz S."/>
            <person name="Halpern A."/>
            <person name="Remington K."/>
            <person name="Beeson K."/>
            <person name="Tran B."/>
            <person name="Rogers Y.-H."/>
            <person name="Friedman R."/>
            <person name="Venter J.C."/>
        </authorList>
    </citation>
    <scope>NUCLEOTIDE SEQUENCE [LARGE SCALE GENOMIC DNA]</scope>
    <source>
        <strain evidence="2">ATCC BAA-591 / DSM 15170 / ISM</strain>
    </source>
</reference>
<organism evidence="1 2">
    <name type="scientific">Roseovarius nubinhibens (strain ATCC BAA-591 / DSM 15170 / ISM)</name>
    <dbReference type="NCBI Taxonomy" id="89187"/>
    <lineage>
        <taxon>Bacteria</taxon>
        <taxon>Pseudomonadati</taxon>
        <taxon>Pseudomonadota</taxon>
        <taxon>Alphaproteobacteria</taxon>
        <taxon>Rhodobacterales</taxon>
        <taxon>Roseobacteraceae</taxon>
        <taxon>Roseovarius</taxon>
    </lineage>
</organism>
<dbReference type="SUPFAM" id="SSF103025">
    <property type="entry name" value="Folate-binding domain"/>
    <property type="match status" value="1"/>
</dbReference>
<keyword evidence="2" id="KW-1185">Reference proteome</keyword>
<dbReference type="Proteomes" id="UP000005954">
    <property type="component" value="Unassembled WGS sequence"/>
</dbReference>